<dbReference type="EC" id="3.1.3.15" evidence="3 8"/>
<dbReference type="PANTHER" id="PTHR21039">
    <property type="entry name" value="HISTIDINOL PHOSPHATASE-RELATED"/>
    <property type="match status" value="1"/>
</dbReference>
<evidence type="ECO:0000313" key="11">
    <source>
        <dbReference type="Proteomes" id="UP001197247"/>
    </source>
</evidence>
<evidence type="ECO:0000313" key="10">
    <source>
        <dbReference type="EMBL" id="MBT0772484.1"/>
    </source>
</evidence>
<evidence type="ECO:0000256" key="1">
    <source>
        <dbReference type="ARBA" id="ARBA00004970"/>
    </source>
</evidence>
<sequence>MVMLPPDNHVHSQFSWDTRSNGSMDLTCAKAVELGLPAIAFTEHVDFTAWGEGDVPPSADTSIVFRDRVRPFDVEGYQASVAECRDKYPDLRILTGIETGEPHLFAGSVAAVLASGTFDRVLGSLHSIVHEGRVLSPERVFTLRLMPPEDLMRRYFESMLDLIKGSDVFQVLAHCDFPRRYWPERAAPYDEAMFEEEYRVVFRALATSGRALEINTRSPLWSVDLMRWWYEEGGEAVSFGSDAHVPYRVGAQFDLAADVVEAAGFRPGRDRFDFWRR</sequence>
<organism evidence="10 11">
    <name type="scientific">Kineosporia corallincola</name>
    <dbReference type="NCBI Taxonomy" id="2835133"/>
    <lineage>
        <taxon>Bacteria</taxon>
        <taxon>Bacillati</taxon>
        <taxon>Actinomycetota</taxon>
        <taxon>Actinomycetes</taxon>
        <taxon>Kineosporiales</taxon>
        <taxon>Kineosporiaceae</taxon>
        <taxon>Kineosporia</taxon>
    </lineage>
</organism>
<dbReference type="SUPFAM" id="SSF89550">
    <property type="entry name" value="PHP domain-like"/>
    <property type="match status" value="1"/>
</dbReference>
<comment type="similarity">
    <text evidence="2 8">Belongs to the PHP hydrolase family. HisK subfamily.</text>
</comment>
<evidence type="ECO:0000256" key="6">
    <source>
        <dbReference type="ARBA" id="ARBA00023102"/>
    </source>
</evidence>
<dbReference type="EMBL" id="JAHBAY010000012">
    <property type="protein sequence ID" value="MBT0772484.1"/>
    <property type="molecule type" value="Genomic_DNA"/>
</dbReference>
<keyword evidence="6 8" id="KW-0368">Histidine biosynthesis</keyword>
<evidence type="ECO:0000256" key="2">
    <source>
        <dbReference type="ARBA" id="ARBA00009152"/>
    </source>
</evidence>
<dbReference type="Pfam" id="PF02811">
    <property type="entry name" value="PHP"/>
    <property type="match status" value="1"/>
</dbReference>
<evidence type="ECO:0000256" key="3">
    <source>
        <dbReference type="ARBA" id="ARBA00013085"/>
    </source>
</evidence>
<comment type="pathway">
    <text evidence="1 8">Amino-acid biosynthesis; L-histidine biosynthesis; L-histidine from 5-phospho-alpha-D-ribose 1-diphosphate: step 8/9.</text>
</comment>
<feature type="domain" description="PHP" evidence="9">
    <location>
        <begin position="7"/>
        <end position="216"/>
    </location>
</feature>
<gene>
    <name evidence="10" type="ORF">KIH74_26295</name>
</gene>
<evidence type="ECO:0000256" key="8">
    <source>
        <dbReference type="RuleBase" id="RU366003"/>
    </source>
</evidence>
<proteinExistence type="inferred from homology"/>
<protein>
    <recommendedName>
        <fullName evidence="3 8">Histidinol-phosphatase</fullName>
        <shortName evidence="8">HolPase</shortName>
        <ecNumber evidence="3 8">3.1.3.15</ecNumber>
    </recommendedName>
</protein>
<keyword evidence="11" id="KW-1185">Reference proteome</keyword>
<dbReference type="Gene3D" id="3.20.20.140">
    <property type="entry name" value="Metal-dependent hydrolases"/>
    <property type="match status" value="1"/>
</dbReference>
<evidence type="ECO:0000256" key="7">
    <source>
        <dbReference type="ARBA" id="ARBA00049158"/>
    </source>
</evidence>
<reference evidence="10 11" key="1">
    <citation type="submission" date="2021-05" db="EMBL/GenBank/DDBJ databases">
        <title>Kineosporia and Streptomyces sp. nov. two new marine actinobacteria isolated from Coral.</title>
        <authorList>
            <person name="Buangrab K."/>
            <person name="Sutthacheep M."/>
            <person name="Yeemin T."/>
            <person name="Harunari E."/>
            <person name="Igarashi Y."/>
            <person name="Kanchanasin P."/>
            <person name="Tanasupawat S."/>
            <person name="Phongsopitanun W."/>
        </authorList>
    </citation>
    <scope>NUCLEOTIDE SEQUENCE [LARGE SCALE GENOMIC DNA]</scope>
    <source>
        <strain evidence="10 11">J2-2</strain>
    </source>
</reference>
<keyword evidence="5 8" id="KW-0378">Hydrolase</keyword>
<comment type="caution">
    <text evidence="10">The sequence shown here is derived from an EMBL/GenBank/DDBJ whole genome shotgun (WGS) entry which is preliminary data.</text>
</comment>
<keyword evidence="4 8" id="KW-0028">Amino-acid biosynthesis</keyword>
<accession>A0ABS5TQ51</accession>
<dbReference type="InterPro" id="IPR004013">
    <property type="entry name" value="PHP_dom"/>
</dbReference>
<dbReference type="InterPro" id="IPR010140">
    <property type="entry name" value="Histidinol_P_phosphatase_HisJ"/>
</dbReference>
<name>A0ABS5TQ51_9ACTN</name>
<comment type="catalytic activity">
    <reaction evidence="7 8">
        <text>L-histidinol phosphate + H2O = L-histidinol + phosphate</text>
        <dbReference type="Rhea" id="RHEA:14465"/>
        <dbReference type="ChEBI" id="CHEBI:15377"/>
        <dbReference type="ChEBI" id="CHEBI:43474"/>
        <dbReference type="ChEBI" id="CHEBI:57699"/>
        <dbReference type="ChEBI" id="CHEBI:57980"/>
        <dbReference type="EC" id="3.1.3.15"/>
    </reaction>
</comment>
<dbReference type="PANTHER" id="PTHR21039:SF0">
    <property type="entry name" value="HISTIDINOL-PHOSPHATASE"/>
    <property type="match status" value="1"/>
</dbReference>
<evidence type="ECO:0000259" key="9">
    <source>
        <dbReference type="Pfam" id="PF02811"/>
    </source>
</evidence>
<dbReference type="InterPro" id="IPR016195">
    <property type="entry name" value="Pol/histidinol_Pase-like"/>
</dbReference>
<evidence type="ECO:0000256" key="5">
    <source>
        <dbReference type="ARBA" id="ARBA00022801"/>
    </source>
</evidence>
<evidence type="ECO:0000256" key="4">
    <source>
        <dbReference type="ARBA" id="ARBA00022605"/>
    </source>
</evidence>
<dbReference type="Proteomes" id="UP001197247">
    <property type="component" value="Unassembled WGS sequence"/>
</dbReference>